<keyword evidence="12" id="KW-0479">Metal-binding</keyword>
<comment type="caution">
    <text evidence="13">The sequence shown here is derived from an EMBL/GenBank/DDBJ whole genome shotgun (WGS) entry which is preliminary data.</text>
</comment>
<evidence type="ECO:0000313" key="13">
    <source>
        <dbReference type="EMBL" id="ORX56017.1"/>
    </source>
</evidence>
<evidence type="ECO:0000256" key="11">
    <source>
        <dbReference type="ARBA" id="ARBA00049015"/>
    </source>
</evidence>
<evidence type="ECO:0000256" key="6">
    <source>
        <dbReference type="ARBA" id="ARBA00042471"/>
    </source>
</evidence>
<dbReference type="AlphaFoldDB" id="A0A1Y1VH06"/>
<dbReference type="PANTHER" id="PTHR16222">
    <property type="entry name" value="ADP-RIBOSYLGLYCOHYDROLASE"/>
    <property type="match status" value="1"/>
</dbReference>
<name>A0A1Y1VH06_9FUNG</name>
<keyword evidence="3 13" id="KW-0378">Hydrolase</keyword>
<dbReference type="OrthoDB" id="2021138at2759"/>
<dbReference type="Gene3D" id="1.10.4080.10">
    <property type="entry name" value="ADP-ribosylation/Crystallin J1"/>
    <property type="match status" value="1"/>
</dbReference>
<dbReference type="SUPFAM" id="SSF101478">
    <property type="entry name" value="ADP-ribosylglycohydrolase"/>
    <property type="match status" value="1"/>
</dbReference>
<evidence type="ECO:0000256" key="9">
    <source>
        <dbReference type="ARBA" id="ARBA00043187"/>
    </source>
</evidence>
<comment type="catalytic activity">
    <reaction evidence="11">
        <text>alpha-NAD(+) + H2O = ADP-D-ribose + nicotinamide + H(+)</text>
        <dbReference type="Rhea" id="RHEA:68792"/>
        <dbReference type="ChEBI" id="CHEBI:15377"/>
        <dbReference type="ChEBI" id="CHEBI:15378"/>
        <dbReference type="ChEBI" id="CHEBI:17154"/>
        <dbReference type="ChEBI" id="CHEBI:57967"/>
        <dbReference type="ChEBI" id="CHEBI:77017"/>
    </reaction>
</comment>
<dbReference type="Proteomes" id="UP000193719">
    <property type="component" value="Unassembled WGS sequence"/>
</dbReference>
<dbReference type="GO" id="GO:0004649">
    <property type="term" value="F:poly(ADP-ribose) glycohydrolase activity"/>
    <property type="evidence" value="ECO:0007669"/>
    <property type="project" value="UniProtKB-EC"/>
</dbReference>
<dbReference type="InterPro" id="IPR036705">
    <property type="entry name" value="Ribosyl_crysJ1_sf"/>
</dbReference>
<evidence type="ECO:0000256" key="12">
    <source>
        <dbReference type="PIRSR" id="PIRSR605502-1"/>
    </source>
</evidence>
<dbReference type="EMBL" id="MCFH01000008">
    <property type="protein sequence ID" value="ORX56017.1"/>
    <property type="molecule type" value="Genomic_DNA"/>
</dbReference>
<dbReference type="PANTHER" id="PTHR16222:SF24">
    <property type="entry name" value="ADP-RIBOSYLHYDROLASE ARH3"/>
    <property type="match status" value="1"/>
</dbReference>
<evidence type="ECO:0000256" key="5">
    <source>
        <dbReference type="ARBA" id="ARBA00042398"/>
    </source>
</evidence>
<keyword evidence="14" id="KW-1185">Reference proteome</keyword>
<evidence type="ECO:0000256" key="2">
    <source>
        <dbReference type="ARBA" id="ARBA00012255"/>
    </source>
</evidence>
<feature type="binding site" evidence="12">
    <location>
        <position position="52"/>
    </location>
    <ligand>
        <name>Mg(2+)</name>
        <dbReference type="ChEBI" id="CHEBI:18420"/>
        <label>1</label>
    </ligand>
</feature>
<gene>
    <name evidence="13" type="ORF">BCR36DRAFT_346528</name>
</gene>
<dbReference type="STRING" id="1754191.A0A1Y1VH06"/>
<dbReference type="GO" id="GO:0046872">
    <property type="term" value="F:metal ion binding"/>
    <property type="evidence" value="ECO:0007669"/>
    <property type="project" value="UniProtKB-KW"/>
</dbReference>
<feature type="binding site" evidence="12">
    <location>
        <position position="266"/>
    </location>
    <ligand>
        <name>Mg(2+)</name>
        <dbReference type="ChEBI" id="CHEBI:18420"/>
        <label>1</label>
    </ligand>
</feature>
<dbReference type="Pfam" id="PF03747">
    <property type="entry name" value="ADP_ribosyl_GH"/>
    <property type="match status" value="1"/>
</dbReference>
<organism evidence="13 14">
    <name type="scientific">Piromyces finnis</name>
    <dbReference type="NCBI Taxonomy" id="1754191"/>
    <lineage>
        <taxon>Eukaryota</taxon>
        <taxon>Fungi</taxon>
        <taxon>Fungi incertae sedis</taxon>
        <taxon>Chytridiomycota</taxon>
        <taxon>Chytridiomycota incertae sedis</taxon>
        <taxon>Neocallimastigomycetes</taxon>
        <taxon>Neocallimastigales</taxon>
        <taxon>Neocallimastigaceae</taxon>
        <taxon>Piromyces</taxon>
    </lineage>
</organism>
<evidence type="ECO:0000256" key="3">
    <source>
        <dbReference type="ARBA" id="ARBA00022801"/>
    </source>
</evidence>
<comment type="cofactor">
    <cofactor evidence="12">
        <name>Mg(2+)</name>
        <dbReference type="ChEBI" id="CHEBI:18420"/>
    </cofactor>
    <text evidence="12">Binds 2 magnesium ions per subunit.</text>
</comment>
<feature type="binding site" evidence="12">
    <location>
        <position position="263"/>
    </location>
    <ligand>
        <name>Mg(2+)</name>
        <dbReference type="ChEBI" id="CHEBI:18420"/>
        <label>1</label>
    </ligand>
</feature>
<comment type="similarity">
    <text evidence="1">Belongs to the ADP-ribosylglycohydrolase family.</text>
</comment>
<evidence type="ECO:0000256" key="10">
    <source>
        <dbReference type="ARBA" id="ARBA00043193"/>
    </source>
</evidence>
<accession>A0A1Y1VH06</accession>
<feature type="binding site" evidence="12">
    <location>
        <position position="53"/>
    </location>
    <ligand>
        <name>Mg(2+)</name>
        <dbReference type="ChEBI" id="CHEBI:18420"/>
        <label>1</label>
    </ligand>
</feature>
<evidence type="ECO:0000256" key="7">
    <source>
        <dbReference type="ARBA" id="ARBA00042722"/>
    </source>
</evidence>
<evidence type="ECO:0000256" key="8">
    <source>
        <dbReference type="ARBA" id="ARBA00042850"/>
    </source>
</evidence>
<feature type="binding site" evidence="12">
    <location>
        <position position="51"/>
    </location>
    <ligand>
        <name>Mg(2+)</name>
        <dbReference type="ChEBI" id="CHEBI:18420"/>
        <label>1</label>
    </ligand>
</feature>
<evidence type="ECO:0000256" key="4">
    <source>
        <dbReference type="ARBA" id="ARBA00041057"/>
    </source>
</evidence>
<evidence type="ECO:0000256" key="1">
    <source>
        <dbReference type="ARBA" id="ARBA00010702"/>
    </source>
</evidence>
<keyword evidence="12" id="KW-0460">Magnesium</keyword>
<sequence>MNKIKDALYGFVVGDALGVPVEFSSRAYLKKHPVTEMKGYGSHKVPEGVWSDDTAMTLATMDSIVQKNIIDYNDMADRFCLWRFNAKYTATNLVFDVGMTTDQALREYKQNKKDAIHCGGTDNFSNGNGSLMRILPVAFYCFYKKLSNEEILNIVTNTSSITHAHEISIMGCYIYVHYVINLLQGKNKEESYKIIQKLDYSMFQSSVQKVYERIIMRSISTFSIEEIQSTGYIVSSLEASLWALLVSHNLKDTILTAVNLGNDTDTIGAITGSLAGIVYSYDEIPEDWIEKLKNKEFLDQIILNFYYALN</sequence>
<dbReference type="InterPro" id="IPR050792">
    <property type="entry name" value="ADP-ribosylglycohydrolase"/>
</dbReference>
<evidence type="ECO:0000313" key="14">
    <source>
        <dbReference type="Proteomes" id="UP000193719"/>
    </source>
</evidence>
<dbReference type="InterPro" id="IPR005502">
    <property type="entry name" value="Ribosyl_crysJ1"/>
</dbReference>
<reference evidence="13 14" key="2">
    <citation type="submission" date="2016-08" db="EMBL/GenBank/DDBJ databases">
        <title>Pervasive Adenine N6-methylation of Active Genes in Fungi.</title>
        <authorList>
            <consortium name="DOE Joint Genome Institute"/>
            <person name="Mondo S.J."/>
            <person name="Dannebaum R.O."/>
            <person name="Kuo R.C."/>
            <person name="Labutti K."/>
            <person name="Haridas S."/>
            <person name="Kuo A."/>
            <person name="Salamov A."/>
            <person name="Ahrendt S.R."/>
            <person name="Lipzen A."/>
            <person name="Sullivan W."/>
            <person name="Andreopoulos W.B."/>
            <person name="Clum A."/>
            <person name="Lindquist E."/>
            <person name="Daum C."/>
            <person name="Ramamoorthy G.K."/>
            <person name="Gryganskyi A."/>
            <person name="Culley D."/>
            <person name="Magnuson J.K."/>
            <person name="James T.Y."/>
            <person name="O'Malley M.A."/>
            <person name="Stajich J.E."/>
            <person name="Spatafora J.W."/>
            <person name="Visel A."/>
            <person name="Grigoriev I.V."/>
        </authorList>
    </citation>
    <scope>NUCLEOTIDE SEQUENCE [LARGE SCALE GENOMIC DNA]</scope>
    <source>
        <strain evidence="14">finn</strain>
    </source>
</reference>
<feature type="binding site" evidence="12">
    <location>
        <position position="265"/>
    </location>
    <ligand>
        <name>Mg(2+)</name>
        <dbReference type="ChEBI" id="CHEBI:18420"/>
        <label>1</label>
    </ligand>
</feature>
<reference evidence="13 14" key="1">
    <citation type="submission" date="2016-08" db="EMBL/GenBank/DDBJ databases">
        <title>Genomes of anaerobic fungi encode conserved fungal cellulosomes for biomass hydrolysis.</title>
        <authorList>
            <consortium name="DOE Joint Genome Institute"/>
            <person name="Haitjema C.H."/>
            <person name="Gilmore S.P."/>
            <person name="Henske J.K."/>
            <person name="Solomon K.V."/>
            <person name="De Groot R."/>
            <person name="Kuo A."/>
            <person name="Mondo S.J."/>
            <person name="Salamov A.A."/>
            <person name="Labutti K."/>
            <person name="Zhao Z."/>
            <person name="Chiniquy J."/>
            <person name="Barry K."/>
            <person name="Brewer H.M."/>
            <person name="Purvine S.O."/>
            <person name="Wright A.T."/>
            <person name="Boxma B."/>
            <person name="Van Alen T."/>
            <person name="Hackstein J.H."/>
            <person name="Baker S.E."/>
            <person name="Grigoriev I.V."/>
            <person name="O'Malley M.A."/>
        </authorList>
    </citation>
    <scope>NUCLEOTIDE SEQUENCE [LARGE SCALE GENOMIC DNA]</scope>
    <source>
        <strain evidence="14">finn</strain>
    </source>
</reference>
<proteinExistence type="inferred from homology"/>
<dbReference type="EC" id="3.2.1.143" evidence="2"/>
<protein>
    <recommendedName>
        <fullName evidence="4">ADP-ribosylhydrolase ARH3</fullName>
        <ecNumber evidence="2">3.2.1.143</ecNumber>
    </recommendedName>
    <alternativeName>
        <fullName evidence="5">ADP-ribose glycohydrolase ARH3</fullName>
    </alternativeName>
    <alternativeName>
        <fullName evidence="6">ADP-ribosylhydrolase 3</fullName>
    </alternativeName>
    <alternativeName>
        <fullName evidence="9">O-acetyl-ADP-ribose deacetylase ARH3</fullName>
    </alternativeName>
    <alternativeName>
        <fullName evidence="10">Poly(ADP-ribose) glycohydrolase ARH3</fullName>
    </alternativeName>
    <alternativeName>
        <fullName evidence="8">[Protein ADP-ribosylarginine] hydrolase-like protein 2</fullName>
    </alternativeName>
    <alternativeName>
        <fullName evidence="7">[Protein ADP-ribosylserine] hydrolase</fullName>
    </alternativeName>
</protein>